<sequence length="605" mass="70416">MDYTAFLLRELTEQPQLTQRALAERMHISLGRVNTLIADATERGLLSPGNREITESGVHFLEPFRVDGAVILAAGFGSRFVPLSYELPKGLLRVHGERMLERQIRQLHEAGISDITLVVGYLKEKFDYLIDQFGVKLLYNPDFAEKNNISSVYHARELFRGRNMYLLSSDNWMRENMYHRYEPGAWYSAVYADGETSEWTLTANKRGVITDVQIGGQDSYVMYGPVYLSRTFSEALLPALTEAYATPGKEQYYWENVYIDLLHGQHGRTVSPEMSINRQPDDQVYEFENLEELRRFDPYYQDHSDNAAMELISRVFRVPESEIRGIKRLKAGMTNQSFLFSVKGQQYICRIPGIGTELLIDRRQEHENYRAVEGLGISEKIIWFDPENGYKISVFYDGSRNADPESAEDMQRCMQLLKQLHHSGTKVSHRFDLRERIAFYERLCRESGGIPFEDYPEVKGRMEELLRYLGSLHRPEALSHIDSVAANFIFTGEGLRLIDWEYAGMADPLIDVAMCAIYSYYNNEQTEQLMRFYFEREPDDTERSIIWSYMALGGFLWTLWAIYKENLGKTFGDYTLIMYRYAKDYHRRVQEHRTRVMSARGSIRS</sequence>
<name>A0AAE4ALV9_9FIRM</name>
<dbReference type="PANTHER" id="PTHR40086">
    <property type="entry name" value="PHOSPHOTRANSFERASE YTMP-RELATED"/>
    <property type="match status" value="1"/>
</dbReference>
<dbReference type="SUPFAM" id="SSF56112">
    <property type="entry name" value="Protein kinase-like (PK-like)"/>
    <property type="match status" value="1"/>
</dbReference>
<keyword evidence="3" id="KW-0808">Transferase</keyword>
<dbReference type="AlphaFoldDB" id="A0AAE4ALV9"/>
<evidence type="ECO:0000259" key="2">
    <source>
        <dbReference type="Pfam" id="PF12804"/>
    </source>
</evidence>
<dbReference type="RefSeq" id="WP_106611350.1">
    <property type="nucleotide sequence ID" value="NZ_JAUSTO010000010.1"/>
</dbReference>
<comment type="caution">
    <text evidence="3">The sequence shown here is derived from an EMBL/GenBank/DDBJ whole genome shotgun (WGS) entry which is preliminary data.</text>
</comment>
<feature type="domain" description="Aminoglycoside phosphotransferase" evidence="1">
    <location>
        <begin position="326"/>
        <end position="532"/>
    </location>
</feature>
<dbReference type="EMBL" id="JAUSTO010000010">
    <property type="protein sequence ID" value="MDQ0152997.1"/>
    <property type="molecule type" value="Genomic_DNA"/>
</dbReference>
<proteinExistence type="predicted"/>
<dbReference type="GO" id="GO:0016779">
    <property type="term" value="F:nucleotidyltransferase activity"/>
    <property type="evidence" value="ECO:0007669"/>
    <property type="project" value="UniProtKB-KW"/>
</dbReference>
<dbReference type="Pfam" id="PF01636">
    <property type="entry name" value="APH"/>
    <property type="match status" value="1"/>
</dbReference>
<gene>
    <name evidence="3" type="ORF">J2S20_001703</name>
</gene>
<dbReference type="GO" id="GO:0016301">
    <property type="term" value="F:kinase activity"/>
    <property type="evidence" value="ECO:0007669"/>
    <property type="project" value="UniProtKB-KW"/>
</dbReference>
<dbReference type="InterPro" id="IPR025877">
    <property type="entry name" value="MobA-like_NTP_Trfase"/>
</dbReference>
<reference evidence="3" key="1">
    <citation type="submission" date="2023-07" db="EMBL/GenBank/DDBJ databases">
        <title>Genomic Encyclopedia of Type Strains, Phase IV (KMG-IV): sequencing the most valuable type-strain genomes for metagenomic binning, comparative biology and taxonomic classification.</title>
        <authorList>
            <person name="Goeker M."/>
        </authorList>
    </citation>
    <scope>NUCLEOTIDE SEQUENCE</scope>
    <source>
        <strain evidence="3">DSM 19659</strain>
    </source>
</reference>
<evidence type="ECO:0000259" key="1">
    <source>
        <dbReference type="Pfam" id="PF01636"/>
    </source>
</evidence>
<dbReference type="Pfam" id="PF12804">
    <property type="entry name" value="NTP_transf_3"/>
    <property type="match status" value="1"/>
</dbReference>
<protein>
    <submittedName>
        <fullName evidence="3">CTP:phosphocholine cytidylyltransferase-like protein/thiamine kinase-like enzyme</fullName>
    </submittedName>
</protein>
<feature type="domain" description="MobA-like NTP transferase" evidence="2">
    <location>
        <begin position="69"/>
        <end position="167"/>
    </location>
</feature>
<dbReference type="SUPFAM" id="SSF53448">
    <property type="entry name" value="Nucleotide-diphospho-sugar transferases"/>
    <property type="match status" value="1"/>
</dbReference>
<accession>A0AAE4ALV9</accession>
<dbReference type="InterPro" id="IPR029044">
    <property type="entry name" value="Nucleotide-diphossugar_trans"/>
</dbReference>
<dbReference type="PANTHER" id="PTHR40086:SF1">
    <property type="entry name" value="CELL CYCLE REGULATOR CCRZ"/>
    <property type="match status" value="1"/>
</dbReference>
<keyword evidence="3" id="KW-0418">Kinase</keyword>
<keyword evidence="4" id="KW-1185">Reference proteome</keyword>
<dbReference type="Proteomes" id="UP001241537">
    <property type="component" value="Unassembled WGS sequence"/>
</dbReference>
<dbReference type="InterPro" id="IPR011009">
    <property type="entry name" value="Kinase-like_dom_sf"/>
</dbReference>
<dbReference type="CDD" id="cd02523">
    <property type="entry name" value="PC_cytidylyltransferase"/>
    <property type="match status" value="1"/>
</dbReference>
<dbReference type="InterPro" id="IPR002575">
    <property type="entry name" value="Aminoglycoside_PTrfase"/>
</dbReference>
<evidence type="ECO:0000313" key="3">
    <source>
        <dbReference type="EMBL" id="MDQ0152997.1"/>
    </source>
</evidence>
<keyword evidence="3" id="KW-0548">Nucleotidyltransferase</keyword>
<dbReference type="Pfam" id="PF13412">
    <property type="entry name" value="HTH_24"/>
    <property type="match status" value="1"/>
</dbReference>
<dbReference type="Gene3D" id="3.30.200.20">
    <property type="entry name" value="Phosphorylase Kinase, domain 1"/>
    <property type="match status" value="1"/>
</dbReference>
<dbReference type="CDD" id="cd05151">
    <property type="entry name" value="ChoK-like"/>
    <property type="match status" value="1"/>
</dbReference>
<dbReference type="Gene3D" id="3.90.550.10">
    <property type="entry name" value="Spore Coat Polysaccharide Biosynthesis Protein SpsA, Chain A"/>
    <property type="match status" value="1"/>
</dbReference>
<dbReference type="InterPro" id="IPR052077">
    <property type="entry name" value="CcrZ_PhaseVar_Mediator"/>
</dbReference>
<evidence type="ECO:0000313" key="4">
    <source>
        <dbReference type="Proteomes" id="UP001241537"/>
    </source>
</evidence>
<dbReference type="Gene3D" id="3.90.1200.10">
    <property type="match status" value="1"/>
</dbReference>
<organism evidence="3 4">
    <name type="scientific">Moryella indoligenes</name>
    <dbReference type="NCBI Taxonomy" id="371674"/>
    <lineage>
        <taxon>Bacteria</taxon>
        <taxon>Bacillati</taxon>
        <taxon>Bacillota</taxon>
        <taxon>Clostridia</taxon>
        <taxon>Lachnospirales</taxon>
        <taxon>Lachnospiraceae</taxon>
        <taxon>Moryella</taxon>
    </lineage>
</organism>